<gene>
    <name evidence="9" type="ORF">B2A_13993</name>
</gene>
<evidence type="ECO:0000256" key="5">
    <source>
        <dbReference type="ARBA" id="ARBA00023125"/>
    </source>
</evidence>
<dbReference type="GO" id="GO:0000712">
    <property type="term" value="P:resolution of meiotic recombination intermediates"/>
    <property type="evidence" value="ECO:0007669"/>
    <property type="project" value="TreeGrafter"/>
</dbReference>
<dbReference type="InterPro" id="IPR010994">
    <property type="entry name" value="RuvA_2-like"/>
</dbReference>
<dbReference type="GO" id="GO:0003697">
    <property type="term" value="F:single-stranded DNA binding"/>
    <property type="evidence" value="ECO:0007669"/>
    <property type="project" value="TreeGrafter"/>
</dbReference>
<dbReference type="PANTHER" id="PTHR10150">
    <property type="entry name" value="DNA REPAIR ENDONUCLEASE XPF"/>
    <property type="match status" value="1"/>
</dbReference>
<accession>T0YG22</accession>
<reference evidence="9" key="2">
    <citation type="journal article" date="2014" name="ISME J.">
        <title>Microbial stratification in low pH oxic and suboxic macroscopic growths along an acid mine drainage.</title>
        <authorList>
            <person name="Mendez-Garcia C."/>
            <person name="Mesa V."/>
            <person name="Sprenger R.R."/>
            <person name="Richter M."/>
            <person name="Diez M.S."/>
            <person name="Solano J."/>
            <person name="Bargiela R."/>
            <person name="Golyshina O.V."/>
            <person name="Manteca A."/>
            <person name="Ramos J.L."/>
            <person name="Gallego J.R."/>
            <person name="Llorente I."/>
            <person name="Martins Dos Santos V.A."/>
            <person name="Jensen O.N."/>
            <person name="Pelaez A.I."/>
            <person name="Sanchez J."/>
            <person name="Ferrer M."/>
        </authorList>
    </citation>
    <scope>NUCLEOTIDE SEQUENCE</scope>
</reference>
<feature type="domain" description="Helix-hairpin-helix DNA-binding motif class 1" evidence="7">
    <location>
        <begin position="154"/>
        <end position="173"/>
    </location>
</feature>
<dbReference type="Pfam" id="PF02732">
    <property type="entry name" value="ERCC4"/>
    <property type="match status" value="1"/>
</dbReference>
<dbReference type="CDD" id="cd20075">
    <property type="entry name" value="XPF_nuclease_XPF_arch"/>
    <property type="match status" value="1"/>
</dbReference>
<dbReference type="SUPFAM" id="SSF52980">
    <property type="entry name" value="Restriction endonuclease-like"/>
    <property type="match status" value="1"/>
</dbReference>
<dbReference type="Pfam" id="PF14520">
    <property type="entry name" value="HHH_5"/>
    <property type="match status" value="1"/>
</dbReference>
<evidence type="ECO:0000256" key="1">
    <source>
        <dbReference type="ARBA" id="ARBA00022722"/>
    </source>
</evidence>
<dbReference type="AlphaFoldDB" id="T0YG22"/>
<evidence type="ECO:0000313" key="9">
    <source>
        <dbReference type="EMBL" id="EQD30787.1"/>
    </source>
</evidence>
<protein>
    <submittedName>
        <fullName evidence="9">ERCC4 domain protein</fullName>
    </submittedName>
</protein>
<comment type="caution">
    <text evidence="9">The sequence shown here is derived from an EMBL/GenBank/DDBJ whole genome shotgun (WGS) entry which is preliminary data.</text>
</comment>
<dbReference type="Gene3D" id="3.40.50.10130">
    <property type="match status" value="1"/>
</dbReference>
<feature type="domain" description="Helix-hairpin-helix DNA-binding motif class 1" evidence="7">
    <location>
        <begin position="186"/>
        <end position="205"/>
    </location>
</feature>
<dbReference type="InterPro" id="IPR006166">
    <property type="entry name" value="ERCC4_domain"/>
</dbReference>
<keyword evidence="1" id="KW-0540">Nuclease</keyword>
<dbReference type="GO" id="GO:0003684">
    <property type="term" value="F:damaged DNA binding"/>
    <property type="evidence" value="ECO:0007669"/>
    <property type="project" value="TreeGrafter"/>
</dbReference>
<keyword evidence="3" id="KW-0227">DNA damage</keyword>
<dbReference type="GO" id="GO:0000724">
    <property type="term" value="P:double-strand break repair via homologous recombination"/>
    <property type="evidence" value="ECO:0007669"/>
    <property type="project" value="TreeGrafter"/>
</dbReference>
<dbReference type="SUPFAM" id="SSF47781">
    <property type="entry name" value="RuvA domain 2-like"/>
    <property type="match status" value="1"/>
</dbReference>
<sequence>MQLKIVVDSRERNAELVSALENRSIETTIKTLAVGDYIISDRVGVERKTIYDFENSLMNGRMFDQITRLKGAYERPILLIEGSREEFRLKQKVITGAIVSMYIDNGVQVLLSEGIEDTADILLSMARHEQSERSRVPSLKGGMRAYTDSEYQEYIVGNIPGVGPKLAKALLSHFGSISNIATSEVEELLKVDKIGKVKAERILDILNADYEDAKHKVSGNHAKR</sequence>
<evidence type="ECO:0000256" key="6">
    <source>
        <dbReference type="ARBA" id="ARBA00023204"/>
    </source>
</evidence>
<dbReference type="PANTHER" id="PTHR10150:SF0">
    <property type="entry name" value="DNA REPAIR ENDONUCLEASE XPF"/>
    <property type="match status" value="1"/>
</dbReference>
<proteinExistence type="predicted"/>
<keyword evidence="4" id="KW-0378">Hydrolase</keyword>
<dbReference type="InterPro" id="IPR011335">
    <property type="entry name" value="Restrct_endonuc-II-like"/>
</dbReference>
<evidence type="ECO:0000256" key="2">
    <source>
        <dbReference type="ARBA" id="ARBA00022759"/>
    </source>
</evidence>
<evidence type="ECO:0000256" key="4">
    <source>
        <dbReference type="ARBA" id="ARBA00022801"/>
    </source>
</evidence>
<evidence type="ECO:0000259" key="8">
    <source>
        <dbReference type="SMART" id="SM00891"/>
    </source>
</evidence>
<evidence type="ECO:0000259" key="7">
    <source>
        <dbReference type="SMART" id="SM00278"/>
    </source>
</evidence>
<dbReference type="GO" id="GO:0000014">
    <property type="term" value="F:single-stranded DNA endodeoxyribonuclease activity"/>
    <property type="evidence" value="ECO:0007669"/>
    <property type="project" value="TreeGrafter"/>
</dbReference>
<dbReference type="SMART" id="SM00278">
    <property type="entry name" value="HhH1"/>
    <property type="match status" value="2"/>
</dbReference>
<dbReference type="GO" id="GO:1901255">
    <property type="term" value="P:nucleotide-excision repair involved in interstrand cross-link repair"/>
    <property type="evidence" value="ECO:0007669"/>
    <property type="project" value="TreeGrafter"/>
</dbReference>
<keyword evidence="6" id="KW-0234">DNA repair</keyword>
<evidence type="ECO:0000256" key="3">
    <source>
        <dbReference type="ARBA" id="ARBA00022763"/>
    </source>
</evidence>
<dbReference type="GO" id="GO:0000110">
    <property type="term" value="C:nucleotide-excision repair factor 1 complex"/>
    <property type="evidence" value="ECO:0007669"/>
    <property type="project" value="TreeGrafter"/>
</dbReference>
<keyword evidence="5" id="KW-0238">DNA-binding</keyword>
<dbReference type="EMBL" id="AUZZ01010146">
    <property type="protein sequence ID" value="EQD30787.1"/>
    <property type="molecule type" value="Genomic_DNA"/>
</dbReference>
<reference evidence="9" key="1">
    <citation type="submission" date="2013-08" db="EMBL/GenBank/DDBJ databases">
        <authorList>
            <person name="Mendez C."/>
            <person name="Richter M."/>
            <person name="Ferrer M."/>
            <person name="Sanchez J."/>
        </authorList>
    </citation>
    <scope>NUCLEOTIDE SEQUENCE</scope>
</reference>
<dbReference type="InterPro" id="IPR003583">
    <property type="entry name" value="Hlx-hairpin-Hlx_DNA-bd_motif"/>
</dbReference>
<name>T0YG22_9ZZZZ</name>
<dbReference type="Gene3D" id="1.10.150.20">
    <property type="entry name" value="5' to 3' exonuclease, C-terminal subdomain"/>
    <property type="match status" value="1"/>
</dbReference>
<feature type="domain" description="ERCC4" evidence="8">
    <location>
        <begin position="4"/>
        <end position="84"/>
    </location>
</feature>
<keyword evidence="2" id="KW-0255">Endonuclease</keyword>
<organism evidence="9">
    <name type="scientific">mine drainage metagenome</name>
    <dbReference type="NCBI Taxonomy" id="410659"/>
    <lineage>
        <taxon>unclassified sequences</taxon>
        <taxon>metagenomes</taxon>
        <taxon>ecological metagenomes</taxon>
    </lineage>
</organism>
<dbReference type="SMART" id="SM00891">
    <property type="entry name" value="ERCC4"/>
    <property type="match status" value="1"/>
</dbReference>